<keyword evidence="2" id="KW-0966">Cell projection</keyword>
<feature type="domain" description="Flagellar hook-length control protein-like C-terminal" evidence="1">
    <location>
        <begin position="267"/>
        <end position="333"/>
    </location>
</feature>
<dbReference type="AlphaFoldDB" id="A0A4D6Y4B3"/>
<dbReference type="InterPro" id="IPR052563">
    <property type="entry name" value="FliK"/>
</dbReference>
<dbReference type="EMBL" id="CP034876">
    <property type="protein sequence ID" value="QCI20821.1"/>
    <property type="molecule type" value="Genomic_DNA"/>
</dbReference>
<dbReference type="PANTHER" id="PTHR37533">
    <property type="entry name" value="FLAGELLAR HOOK-LENGTH CONTROL PROTEIN"/>
    <property type="match status" value="1"/>
</dbReference>
<dbReference type="OrthoDB" id="6554452at2"/>
<reference evidence="2 3" key="2">
    <citation type="submission" date="2019-05" db="EMBL/GenBank/DDBJ databases">
        <title>Genome evolution of the obligate endosymbiont Buchnera aphidicola.</title>
        <authorList>
            <person name="Moran N.A."/>
        </authorList>
    </citation>
    <scope>NUCLEOTIDE SEQUENCE [LARGE SCALE GENOMIC DNA]</scope>
    <source>
        <strain evidence="2 3">Hla</strain>
    </source>
</reference>
<evidence type="ECO:0000313" key="3">
    <source>
        <dbReference type="Proteomes" id="UP000298738"/>
    </source>
</evidence>
<proteinExistence type="predicted"/>
<protein>
    <submittedName>
        <fullName evidence="2">Flagellar hook-length control protein FliK</fullName>
    </submittedName>
</protein>
<dbReference type="RefSeq" id="WP_158357258.1">
    <property type="nucleotide sequence ID" value="NZ_CP034876.1"/>
</dbReference>
<evidence type="ECO:0000313" key="2">
    <source>
        <dbReference type="EMBL" id="QCI20821.1"/>
    </source>
</evidence>
<keyword evidence="2" id="KW-0282">Flagellum</keyword>
<dbReference type="Pfam" id="PF02120">
    <property type="entry name" value="Flg_hook"/>
    <property type="match status" value="1"/>
</dbReference>
<dbReference type="Proteomes" id="UP000298738">
    <property type="component" value="Chromosome"/>
</dbReference>
<gene>
    <name evidence="2" type="ORF">D9V68_00390</name>
</gene>
<name>A0A4D6Y4B3_9GAMM</name>
<reference evidence="2 3" key="1">
    <citation type="submission" date="2018-12" db="EMBL/GenBank/DDBJ databases">
        <authorList>
            <person name="Chong R.A."/>
        </authorList>
    </citation>
    <scope>NUCLEOTIDE SEQUENCE [LARGE SCALE GENOMIC DNA]</scope>
    <source>
        <strain evidence="2 3">Hla</strain>
    </source>
</reference>
<organism evidence="2 3">
    <name type="scientific">Buchnera aphidicola</name>
    <name type="common">Hyperomyzus lactucae</name>
    <dbReference type="NCBI Taxonomy" id="1241860"/>
    <lineage>
        <taxon>Bacteria</taxon>
        <taxon>Pseudomonadati</taxon>
        <taxon>Pseudomonadota</taxon>
        <taxon>Gammaproteobacteria</taxon>
        <taxon>Enterobacterales</taxon>
        <taxon>Erwiniaceae</taxon>
        <taxon>Buchnera</taxon>
    </lineage>
</organism>
<evidence type="ECO:0000259" key="1">
    <source>
        <dbReference type="Pfam" id="PF02120"/>
    </source>
</evidence>
<keyword evidence="2" id="KW-0969">Cilium</keyword>
<dbReference type="CDD" id="cd17470">
    <property type="entry name" value="T3SS_Flik_C"/>
    <property type="match status" value="1"/>
</dbReference>
<dbReference type="Gene3D" id="3.30.750.140">
    <property type="match status" value="1"/>
</dbReference>
<dbReference type="InterPro" id="IPR038610">
    <property type="entry name" value="FliK-like_C_sf"/>
</dbReference>
<sequence>MLKAIYSIALEKNNFSNKKTDKNIVDQKNSSRSIFDQFKKYLMSKEIEFDNVVTEEKKDDNTSIVYANFVINNLLNILNKKDIYFNTNLIQDKITEKKIEKYNSIISDSNNLLKSIKKNQKQEKYTILKKESLSTEILQKKNKNHFFLVNKFIAVNKVNNVFLKKNHDPFVQKKENFSINIKNNIPFLKNERKIIFLKDTKNHKNTFHASKITNKTHNAINQKVSSKEINKKEGMKLYTDPLMLHDSNNSIEWKNLINKKILLSIFNKKNQVEMYLKPEYLGNIHIKIKMKHNQVQLNFISNHNEVRIFLENYIPFLRNSLKKNGIELKKFTICSSLKNKELNNCENLLYKRFSKIDEFKKNLNVHEHHLERIKYKSIDVYV</sequence>
<dbReference type="PANTHER" id="PTHR37533:SF2">
    <property type="entry name" value="FLAGELLAR HOOK-LENGTH CONTROL PROTEIN"/>
    <property type="match status" value="1"/>
</dbReference>
<accession>A0A4D6Y4B3</accession>
<dbReference type="InterPro" id="IPR021136">
    <property type="entry name" value="Flagellar_hook_control-like_C"/>
</dbReference>